<comment type="subcellular location">
    <subcellularLocation>
        <location evidence="1">Cell outer membrane</location>
    </subcellularLocation>
</comment>
<organism evidence="7 8">
    <name type="scientific">Brevibacterium gallinarum</name>
    <dbReference type="NCBI Taxonomy" id="2762220"/>
    <lineage>
        <taxon>Bacteria</taxon>
        <taxon>Bacillati</taxon>
        <taxon>Actinomycetota</taxon>
        <taxon>Actinomycetes</taxon>
        <taxon>Micrococcales</taxon>
        <taxon>Brevibacteriaceae</taxon>
        <taxon>Brevibacterium</taxon>
    </lineage>
</organism>
<dbReference type="Gene3D" id="3.30.1330.60">
    <property type="entry name" value="OmpA-like domain"/>
    <property type="match status" value="1"/>
</dbReference>
<dbReference type="InterPro" id="IPR036737">
    <property type="entry name" value="OmpA-like_sf"/>
</dbReference>
<gene>
    <name evidence="7" type="ORF">H9634_04065</name>
</gene>
<reference evidence="7 8" key="1">
    <citation type="submission" date="2020-08" db="EMBL/GenBank/DDBJ databases">
        <title>A Genomic Blueprint of the Chicken Gut Microbiome.</title>
        <authorList>
            <person name="Gilroy R."/>
            <person name="Ravi A."/>
            <person name="Getino M."/>
            <person name="Pursley I."/>
            <person name="Horton D.L."/>
            <person name="Alikhan N.-F."/>
            <person name="Baker D."/>
            <person name="Gharbi K."/>
            <person name="Hall N."/>
            <person name="Watson M."/>
            <person name="Adriaenssens E.M."/>
            <person name="Foster-Nyarko E."/>
            <person name="Jarju S."/>
            <person name="Secka A."/>
            <person name="Antonio M."/>
            <person name="Oren A."/>
            <person name="Chaudhuri R."/>
            <person name="La Ragione R.M."/>
            <person name="Hildebrand F."/>
            <person name="Pallen M.J."/>
        </authorList>
    </citation>
    <scope>NUCLEOTIDE SEQUENCE [LARGE SCALE GENOMIC DNA]</scope>
    <source>
        <strain evidence="7 8">Re57</strain>
    </source>
</reference>
<evidence type="ECO:0000256" key="3">
    <source>
        <dbReference type="ARBA" id="ARBA00023237"/>
    </source>
</evidence>
<sequence>MLGEGPRQCPCARFSDRPLFALDADTLDAKADGVIASTADELKRTAQGQTVTVEGHTDDQGEDAYNQSLSERRAEAVKQALESKLDGTGITLQTKGYGESQPSVPNTGADGQPIEKNRALNRQVSFTYTPAAEVKPNVDTGEQLPDIPEMEPANGAAGATSGASGGQAPIASGILTPPEGNPGSELRLDVDSLTEAGDFYVLSYSFRTADGSADEQALAGDPANPEALHFGQNPETTLRSYATSANLALHDDQANLLARPVTAGGSDCLCAQNGVKDAAFGEPIRQLAYFPKQGLDSETLSLRVAETGRLEIPVR</sequence>
<proteinExistence type="predicted"/>
<accession>A0ABR8WSF2</accession>
<dbReference type="Proteomes" id="UP000651517">
    <property type="component" value="Unassembled WGS sequence"/>
</dbReference>
<feature type="compositionally biased region" description="Polar residues" evidence="5">
    <location>
        <begin position="91"/>
        <end position="106"/>
    </location>
</feature>
<evidence type="ECO:0000256" key="4">
    <source>
        <dbReference type="PROSITE-ProRule" id="PRU00473"/>
    </source>
</evidence>
<feature type="compositionally biased region" description="Low complexity" evidence="5">
    <location>
        <begin position="153"/>
        <end position="162"/>
    </location>
</feature>
<keyword evidence="8" id="KW-1185">Reference proteome</keyword>
<dbReference type="PANTHER" id="PTHR30329:SF21">
    <property type="entry name" value="LIPOPROTEIN YIAD-RELATED"/>
    <property type="match status" value="1"/>
</dbReference>
<evidence type="ECO:0000256" key="5">
    <source>
        <dbReference type="SAM" id="MobiDB-lite"/>
    </source>
</evidence>
<dbReference type="InterPro" id="IPR006664">
    <property type="entry name" value="OMP_bac"/>
</dbReference>
<dbReference type="EMBL" id="JACSPY010000002">
    <property type="protein sequence ID" value="MBD8019959.1"/>
    <property type="molecule type" value="Genomic_DNA"/>
</dbReference>
<evidence type="ECO:0000313" key="7">
    <source>
        <dbReference type="EMBL" id="MBD8019959.1"/>
    </source>
</evidence>
<dbReference type="PRINTS" id="PR01021">
    <property type="entry name" value="OMPADOMAIN"/>
</dbReference>
<evidence type="ECO:0000256" key="1">
    <source>
        <dbReference type="ARBA" id="ARBA00004442"/>
    </source>
</evidence>
<feature type="region of interest" description="Disordered" evidence="5">
    <location>
        <begin position="136"/>
        <end position="185"/>
    </location>
</feature>
<dbReference type="InterPro" id="IPR050330">
    <property type="entry name" value="Bact_OuterMem_StrucFunc"/>
</dbReference>
<protein>
    <submittedName>
        <fullName evidence="7">OmpA family protein</fullName>
    </submittedName>
</protein>
<dbReference type="PANTHER" id="PTHR30329">
    <property type="entry name" value="STATOR ELEMENT OF FLAGELLAR MOTOR COMPLEX"/>
    <property type="match status" value="1"/>
</dbReference>
<name>A0ABR8WSF2_9MICO</name>
<keyword evidence="2 4" id="KW-0472">Membrane</keyword>
<dbReference type="CDD" id="cd07185">
    <property type="entry name" value="OmpA_C-like"/>
    <property type="match status" value="1"/>
</dbReference>
<evidence type="ECO:0000259" key="6">
    <source>
        <dbReference type="PROSITE" id="PS51123"/>
    </source>
</evidence>
<comment type="caution">
    <text evidence="7">The sequence shown here is derived from an EMBL/GenBank/DDBJ whole genome shotgun (WGS) entry which is preliminary data.</text>
</comment>
<dbReference type="SUPFAM" id="SSF103088">
    <property type="entry name" value="OmpA-like"/>
    <property type="match status" value="1"/>
</dbReference>
<dbReference type="InterPro" id="IPR006665">
    <property type="entry name" value="OmpA-like"/>
</dbReference>
<feature type="region of interest" description="Disordered" evidence="5">
    <location>
        <begin position="91"/>
        <end position="113"/>
    </location>
</feature>
<evidence type="ECO:0000256" key="2">
    <source>
        <dbReference type="ARBA" id="ARBA00023136"/>
    </source>
</evidence>
<evidence type="ECO:0000313" key="8">
    <source>
        <dbReference type="Proteomes" id="UP000651517"/>
    </source>
</evidence>
<feature type="domain" description="OmpA-like" evidence="6">
    <location>
        <begin position="7"/>
        <end position="132"/>
    </location>
</feature>
<dbReference type="RefSeq" id="WP_191725527.1">
    <property type="nucleotide sequence ID" value="NZ_JACSPY010000002.1"/>
</dbReference>
<dbReference type="PROSITE" id="PS51123">
    <property type="entry name" value="OMPA_2"/>
    <property type="match status" value="1"/>
</dbReference>
<keyword evidence="3" id="KW-0998">Cell outer membrane</keyword>
<dbReference type="Pfam" id="PF00691">
    <property type="entry name" value="OmpA"/>
    <property type="match status" value="1"/>
</dbReference>